<gene>
    <name evidence="1" type="ORF">H5410_021229</name>
</gene>
<organism evidence="1 2">
    <name type="scientific">Solanum commersonii</name>
    <name type="common">Commerson's wild potato</name>
    <name type="synonym">Commerson's nightshade</name>
    <dbReference type="NCBI Taxonomy" id="4109"/>
    <lineage>
        <taxon>Eukaryota</taxon>
        <taxon>Viridiplantae</taxon>
        <taxon>Streptophyta</taxon>
        <taxon>Embryophyta</taxon>
        <taxon>Tracheophyta</taxon>
        <taxon>Spermatophyta</taxon>
        <taxon>Magnoliopsida</taxon>
        <taxon>eudicotyledons</taxon>
        <taxon>Gunneridae</taxon>
        <taxon>Pentapetalae</taxon>
        <taxon>asterids</taxon>
        <taxon>lamiids</taxon>
        <taxon>Solanales</taxon>
        <taxon>Solanaceae</taxon>
        <taxon>Solanoideae</taxon>
        <taxon>Solaneae</taxon>
        <taxon>Solanum</taxon>
    </lineage>
</organism>
<accession>A0A9J5ZEJ2</accession>
<reference evidence="1 2" key="1">
    <citation type="submission" date="2020-09" db="EMBL/GenBank/DDBJ databases">
        <title>De no assembly of potato wild relative species, Solanum commersonii.</title>
        <authorList>
            <person name="Cho K."/>
        </authorList>
    </citation>
    <scope>NUCLEOTIDE SEQUENCE [LARGE SCALE GENOMIC DNA]</scope>
    <source>
        <strain evidence="1">LZ3.2</strain>
        <tissue evidence="1">Leaf</tissue>
    </source>
</reference>
<dbReference type="EMBL" id="JACXVP010000004">
    <property type="protein sequence ID" value="KAG5609948.1"/>
    <property type="molecule type" value="Genomic_DNA"/>
</dbReference>
<comment type="caution">
    <text evidence="1">The sequence shown here is derived from an EMBL/GenBank/DDBJ whole genome shotgun (WGS) entry which is preliminary data.</text>
</comment>
<name>A0A9J5ZEJ2_SOLCO</name>
<evidence type="ECO:0000313" key="2">
    <source>
        <dbReference type="Proteomes" id="UP000824120"/>
    </source>
</evidence>
<proteinExistence type="predicted"/>
<dbReference type="AlphaFoldDB" id="A0A9J5ZEJ2"/>
<dbReference type="SUPFAM" id="SSF56219">
    <property type="entry name" value="DNase I-like"/>
    <property type="match status" value="1"/>
</dbReference>
<feature type="non-terminal residue" evidence="1">
    <location>
        <position position="85"/>
    </location>
</feature>
<dbReference type="InterPro" id="IPR036691">
    <property type="entry name" value="Endo/exonu/phosph_ase_sf"/>
</dbReference>
<dbReference type="OrthoDB" id="1303354at2759"/>
<dbReference type="Proteomes" id="UP000824120">
    <property type="component" value="Chromosome 4"/>
</dbReference>
<protein>
    <submittedName>
        <fullName evidence="1">Uncharacterized protein</fullName>
    </submittedName>
</protein>
<feature type="non-terminal residue" evidence="1">
    <location>
        <position position="1"/>
    </location>
</feature>
<evidence type="ECO:0000313" key="1">
    <source>
        <dbReference type="EMBL" id="KAG5609948.1"/>
    </source>
</evidence>
<dbReference type="Gene3D" id="3.60.10.10">
    <property type="entry name" value="Endonuclease/exonuclease/phosphatase"/>
    <property type="match status" value="1"/>
</dbReference>
<keyword evidence="2" id="KW-1185">Reference proteome</keyword>
<sequence length="85" mass="9783">RGKKRLVGGNNKPKLYIGETWLLVGDFNSVLHCDDRLGGNLITWSEYTWNDRSKGRRTFSRIDCMFSNSTWLNTMSSYGASYLPE</sequence>